<evidence type="ECO:0000313" key="4">
    <source>
        <dbReference type="Proteomes" id="UP000324222"/>
    </source>
</evidence>
<name>A0A5B7K448_PORTR</name>
<evidence type="ECO:0000256" key="2">
    <source>
        <dbReference type="SAM" id="Phobius"/>
    </source>
</evidence>
<keyword evidence="2" id="KW-0472">Membrane</keyword>
<organism evidence="3 4">
    <name type="scientific">Portunus trituberculatus</name>
    <name type="common">Swimming crab</name>
    <name type="synonym">Neptunus trituberculatus</name>
    <dbReference type="NCBI Taxonomy" id="210409"/>
    <lineage>
        <taxon>Eukaryota</taxon>
        <taxon>Metazoa</taxon>
        <taxon>Ecdysozoa</taxon>
        <taxon>Arthropoda</taxon>
        <taxon>Crustacea</taxon>
        <taxon>Multicrustacea</taxon>
        <taxon>Malacostraca</taxon>
        <taxon>Eumalacostraca</taxon>
        <taxon>Eucarida</taxon>
        <taxon>Decapoda</taxon>
        <taxon>Pleocyemata</taxon>
        <taxon>Brachyura</taxon>
        <taxon>Eubrachyura</taxon>
        <taxon>Portunoidea</taxon>
        <taxon>Portunidae</taxon>
        <taxon>Portuninae</taxon>
        <taxon>Portunus</taxon>
    </lineage>
</organism>
<evidence type="ECO:0000256" key="1">
    <source>
        <dbReference type="SAM" id="MobiDB-lite"/>
    </source>
</evidence>
<evidence type="ECO:0000313" key="3">
    <source>
        <dbReference type="EMBL" id="MPD05102.1"/>
    </source>
</evidence>
<sequence length="76" mass="8321">MKKNVCRARSSPARVTAIATSPRLEEGQAPSPPPASRRSKERHIRFRAMNVIYLNVSFLSSMSNSLHILATSSGVP</sequence>
<dbReference type="AlphaFoldDB" id="A0A5B7K448"/>
<dbReference type="Proteomes" id="UP000324222">
    <property type="component" value="Unassembled WGS sequence"/>
</dbReference>
<comment type="caution">
    <text evidence="3">The sequence shown here is derived from an EMBL/GenBank/DDBJ whole genome shotgun (WGS) entry which is preliminary data.</text>
</comment>
<keyword evidence="2" id="KW-1133">Transmembrane helix</keyword>
<proteinExistence type="predicted"/>
<feature type="region of interest" description="Disordered" evidence="1">
    <location>
        <begin position="1"/>
        <end position="42"/>
    </location>
</feature>
<feature type="transmembrane region" description="Helical" evidence="2">
    <location>
        <begin position="48"/>
        <end position="70"/>
    </location>
</feature>
<keyword evidence="4" id="KW-1185">Reference proteome</keyword>
<keyword evidence="2" id="KW-0812">Transmembrane</keyword>
<reference evidence="3 4" key="1">
    <citation type="submission" date="2019-05" db="EMBL/GenBank/DDBJ databases">
        <title>Another draft genome of Portunus trituberculatus and its Hox gene families provides insights of decapod evolution.</title>
        <authorList>
            <person name="Jeong J.-H."/>
            <person name="Song I."/>
            <person name="Kim S."/>
            <person name="Choi T."/>
            <person name="Kim D."/>
            <person name="Ryu S."/>
            <person name="Kim W."/>
        </authorList>
    </citation>
    <scope>NUCLEOTIDE SEQUENCE [LARGE SCALE GENOMIC DNA]</scope>
    <source>
        <tissue evidence="3">Muscle</tissue>
    </source>
</reference>
<gene>
    <name evidence="3" type="ORF">E2C01_100829</name>
</gene>
<dbReference type="EMBL" id="VSRR010144435">
    <property type="protein sequence ID" value="MPD05102.1"/>
    <property type="molecule type" value="Genomic_DNA"/>
</dbReference>
<accession>A0A5B7K448</accession>
<protein>
    <submittedName>
        <fullName evidence="3">Uncharacterized protein</fullName>
    </submittedName>
</protein>